<name>A0AAN9G0X7_9CAEN</name>
<gene>
    <name evidence="3" type="ORF">V1264_010469</name>
</gene>
<proteinExistence type="predicted"/>
<feature type="transmembrane region" description="Helical" evidence="2">
    <location>
        <begin position="493"/>
        <end position="513"/>
    </location>
</feature>
<organism evidence="3 4">
    <name type="scientific">Littorina saxatilis</name>
    <dbReference type="NCBI Taxonomy" id="31220"/>
    <lineage>
        <taxon>Eukaryota</taxon>
        <taxon>Metazoa</taxon>
        <taxon>Spiralia</taxon>
        <taxon>Lophotrochozoa</taxon>
        <taxon>Mollusca</taxon>
        <taxon>Gastropoda</taxon>
        <taxon>Caenogastropoda</taxon>
        <taxon>Littorinimorpha</taxon>
        <taxon>Littorinoidea</taxon>
        <taxon>Littorinidae</taxon>
        <taxon>Littorina</taxon>
    </lineage>
</organism>
<feature type="compositionally biased region" description="Basic and acidic residues" evidence="1">
    <location>
        <begin position="276"/>
        <end position="285"/>
    </location>
</feature>
<feature type="compositionally biased region" description="Polar residues" evidence="1">
    <location>
        <begin position="228"/>
        <end position="255"/>
    </location>
</feature>
<dbReference type="AlphaFoldDB" id="A0AAN9G0X7"/>
<protein>
    <submittedName>
        <fullName evidence="3">Uncharacterized protein</fullName>
    </submittedName>
</protein>
<feature type="region of interest" description="Disordered" evidence="1">
    <location>
        <begin position="221"/>
        <end position="293"/>
    </location>
</feature>
<comment type="caution">
    <text evidence="3">The sequence shown here is derived from an EMBL/GenBank/DDBJ whole genome shotgun (WGS) entry which is preliminary data.</text>
</comment>
<feature type="transmembrane region" description="Helical" evidence="2">
    <location>
        <begin position="168"/>
        <end position="189"/>
    </location>
</feature>
<feature type="compositionally biased region" description="Basic and acidic residues" evidence="1">
    <location>
        <begin position="320"/>
        <end position="344"/>
    </location>
</feature>
<keyword evidence="2" id="KW-0472">Membrane</keyword>
<evidence type="ECO:0000256" key="1">
    <source>
        <dbReference type="SAM" id="MobiDB-lite"/>
    </source>
</evidence>
<dbReference type="InterPro" id="IPR036259">
    <property type="entry name" value="MFS_trans_sf"/>
</dbReference>
<sequence length="641" mass="68960">MSRTRDKDGGWAWVILFACATCVMLTSGLAVLAGMFQKVFLEEFGGDVVMTSWITSLYASLMQLAGPVTGVVCSVFSCRLSVMVGAVLLTVGLVVSSFCENTTTLLLSFGISSGLGLGLIYSAAIVMVNLSFVHYRPVATGSVLGAGGVGIMVLPALCQYLLDAYSVWETLCILSAVSAQLVIAGALLFPAVDSSRSNNTFCRTHLTCCFKSSREEVKDLPNKEISRKVSSPSLQHSGKSTCETNLRTQDSTENQDGIESDPDTHLHGQYDPMDSANHEKPKDKSSTNTVPADILVRDDTETCEVDHLLYDAGTTLRDKTTEDFHEKNSRCQEKENDNKNRETESVTLLPDSLKRRHSPLKTGRLSDSVKSIHSLSEKPMLSNSLKNLELAFLASSSRSIHSKLASAEELPNTRTCQKLRTVLGSPPLVVICLQLFLANAAVGIVLVHFPEFCLQSGSHFQTVSLSFSMNGLTLTLSRFLMGFLAQDGNVDPLAVYVGLALITSLFIMITPLVALTSTVQISMLACLGIYCGGSYSLLTEITIHCTGVDTLSLAFGMEMISAGLGFLVAPPIAGWLVVLTNSYSNAIFLAGFLSFVAACVAMGISVTRPVWKPVEYPDVIDSYVTTSADDKTTNSSGDKIV</sequence>
<dbReference type="SUPFAM" id="SSF103473">
    <property type="entry name" value="MFS general substrate transporter"/>
    <property type="match status" value="1"/>
</dbReference>
<feature type="transmembrane region" description="Helical" evidence="2">
    <location>
        <begin position="142"/>
        <end position="162"/>
    </location>
</feature>
<feature type="region of interest" description="Disordered" evidence="1">
    <location>
        <begin position="320"/>
        <end position="349"/>
    </location>
</feature>
<evidence type="ECO:0000256" key="2">
    <source>
        <dbReference type="SAM" id="Phobius"/>
    </source>
</evidence>
<feature type="transmembrane region" description="Helical" evidence="2">
    <location>
        <begin position="519"/>
        <end position="538"/>
    </location>
</feature>
<dbReference type="PANTHER" id="PTHR11360">
    <property type="entry name" value="MONOCARBOXYLATE TRANSPORTER"/>
    <property type="match status" value="1"/>
</dbReference>
<dbReference type="PANTHER" id="PTHR11360:SF260">
    <property type="entry name" value="MFS DOMAIN-CONTAINING PROTEIN"/>
    <property type="match status" value="1"/>
</dbReference>
<feature type="transmembrane region" description="Helical" evidence="2">
    <location>
        <begin position="12"/>
        <end position="33"/>
    </location>
</feature>
<dbReference type="PROSITE" id="PS51257">
    <property type="entry name" value="PROKAR_LIPOPROTEIN"/>
    <property type="match status" value="1"/>
</dbReference>
<dbReference type="Gene3D" id="1.20.1250.20">
    <property type="entry name" value="MFS general substrate transporter like domains"/>
    <property type="match status" value="2"/>
</dbReference>
<feature type="transmembrane region" description="Helical" evidence="2">
    <location>
        <begin position="80"/>
        <end position="98"/>
    </location>
</feature>
<evidence type="ECO:0000313" key="4">
    <source>
        <dbReference type="Proteomes" id="UP001374579"/>
    </source>
</evidence>
<dbReference type="InterPro" id="IPR050327">
    <property type="entry name" value="Proton-linked_MCT"/>
</dbReference>
<feature type="transmembrane region" description="Helical" evidence="2">
    <location>
        <begin position="53"/>
        <end position="73"/>
    </location>
</feature>
<evidence type="ECO:0000313" key="3">
    <source>
        <dbReference type="EMBL" id="KAK7090707.1"/>
    </source>
</evidence>
<dbReference type="Pfam" id="PF07690">
    <property type="entry name" value="MFS_1"/>
    <property type="match status" value="1"/>
</dbReference>
<keyword evidence="4" id="KW-1185">Reference proteome</keyword>
<accession>A0AAN9G0X7</accession>
<dbReference type="GO" id="GO:0008028">
    <property type="term" value="F:monocarboxylic acid transmembrane transporter activity"/>
    <property type="evidence" value="ECO:0007669"/>
    <property type="project" value="TreeGrafter"/>
</dbReference>
<reference evidence="3 4" key="1">
    <citation type="submission" date="2024-02" db="EMBL/GenBank/DDBJ databases">
        <title>Chromosome-scale genome assembly of the rough periwinkle Littorina saxatilis.</title>
        <authorList>
            <person name="De Jode A."/>
            <person name="Faria R."/>
            <person name="Formenti G."/>
            <person name="Sims Y."/>
            <person name="Smith T.P."/>
            <person name="Tracey A."/>
            <person name="Wood J.M.D."/>
            <person name="Zagrodzka Z.B."/>
            <person name="Johannesson K."/>
            <person name="Butlin R.K."/>
            <person name="Leder E.H."/>
        </authorList>
    </citation>
    <scope>NUCLEOTIDE SEQUENCE [LARGE SCALE GENOMIC DNA]</scope>
    <source>
        <strain evidence="3">Snail1</strain>
        <tissue evidence="3">Muscle</tissue>
    </source>
</reference>
<dbReference type="EMBL" id="JBAMIC010000024">
    <property type="protein sequence ID" value="KAK7090707.1"/>
    <property type="molecule type" value="Genomic_DNA"/>
</dbReference>
<dbReference type="Proteomes" id="UP001374579">
    <property type="component" value="Unassembled WGS sequence"/>
</dbReference>
<feature type="transmembrane region" description="Helical" evidence="2">
    <location>
        <begin position="586"/>
        <end position="606"/>
    </location>
</feature>
<feature type="transmembrane region" description="Helical" evidence="2">
    <location>
        <begin position="559"/>
        <end position="580"/>
    </location>
</feature>
<dbReference type="InterPro" id="IPR011701">
    <property type="entry name" value="MFS"/>
</dbReference>
<feature type="transmembrane region" description="Helical" evidence="2">
    <location>
        <begin position="104"/>
        <end position="130"/>
    </location>
</feature>
<feature type="transmembrane region" description="Helical" evidence="2">
    <location>
        <begin position="428"/>
        <end position="449"/>
    </location>
</feature>
<keyword evidence="2" id="KW-1133">Transmembrane helix</keyword>
<keyword evidence="2" id="KW-0812">Transmembrane</keyword>